<evidence type="ECO:0000313" key="2">
    <source>
        <dbReference type="WBParaSite" id="PgR080_g037_t03"/>
    </source>
</evidence>
<name>A0A915C3Z5_PARUN</name>
<dbReference type="Proteomes" id="UP000887569">
    <property type="component" value="Unplaced"/>
</dbReference>
<organism evidence="1 2">
    <name type="scientific">Parascaris univalens</name>
    <name type="common">Nematode worm</name>
    <dbReference type="NCBI Taxonomy" id="6257"/>
    <lineage>
        <taxon>Eukaryota</taxon>
        <taxon>Metazoa</taxon>
        <taxon>Ecdysozoa</taxon>
        <taxon>Nematoda</taxon>
        <taxon>Chromadorea</taxon>
        <taxon>Rhabditida</taxon>
        <taxon>Spirurina</taxon>
        <taxon>Ascaridomorpha</taxon>
        <taxon>Ascaridoidea</taxon>
        <taxon>Ascarididae</taxon>
        <taxon>Parascaris</taxon>
    </lineage>
</organism>
<keyword evidence="1" id="KW-1185">Reference proteome</keyword>
<evidence type="ECO:0000313" key="1">
    <source>
        <dbReference type="Proteomes" id="UP000887569"/>
    </source>
</evidence>
<proteinExistence type="predicted"/>
<protein>
    <submittedName>
        <fullName evidence="2">FGF</fullName>
    </submittedName>
</protein>
<dbReference type="WBParaSite" id="PgR080_g037_t03">
    <property type="protein sequence ID" value="PgR080_g037_t03"/>
    <property type="gene ID" value="PgR080_g037"/>
</dbReference>
<sequence length="48" mass="5574">RSLKGNAHFVKELTQCSQETPSNNRAQLSSKILFDCELKNFLYIVCIW</sequence>
<reference evidence="2" key="1">
    <citation type="submission" date="2022-11" db="UniProtKB">
        <authorList>
            <consortium name="WormBaseParasite"/>
        </authorList>
    </citation>
    <scope>IDENTIFICATION</scope>
</reference>
<dbReference type="AlphaFoldDB" id="A0A915C3Z5"/>
<accession>A0A915C3Z5</accession>